<accession>A0ABQ2UG79</accession>
<evidence type="ECO:0000313" key="2">
    <source>
        <dbReference type="EMBL" id="GGU31499.1"/>
    </source>
</evidence>
<keyword evidence="3" id="KW-1185">Reference proteome</keyword>
<evidence type="ECO:0000256" key="1">
    <source>
        <dbReference type="SAM" id="MobiDB-lite"/>
    </source>
</evidence>
<proteinExistence type="predicted"/>
<reference evidence="3" key="1">
    <citation type="journal article" date="2019" name="Int. J. Syst. Evol. Microbiol.">
        <title>The Global Catalogue of Microorganisms (GCM) 10K type strain sequencing project: providing services to taxonomists for standard genome sequencing and annotation.</title>
        <authorList>
            <consortium name="The Broad Institute Genomics Platform"/>
            <consortium name="The Broad Institute Genome Sequencing Center for Infectious Disease"/>
            <person name="Wu L."/>
            <person name="Ma J."/>
        </authorList>
    </citation>
    <scope>NUCLEOTIDE SEQUENCE [LARGE SCALE GENOMIC DNA]</scope>
    <source>
        <strain evidence="3">JCM 3296</strain>
    </source>
</reference>
<comment type="caution">
    <text evidence="2">The sequence shown here is derived from an EMBL/GenBank/DDBJ whole genome shotgun (WGS) entry which is preliminary data.</text>
</comment>
<protein>
    <recommendedName>
        <fullName evidence="4">Ig-like domain-containing protein</fullName>
    </recommendedName>
</protein>
<evidence type="ECO:0000313" key="3">
    <source>
        <dbReference type="Proteomes" id="UP000649573"/>
    </source>
</evidence>
<feature type="compositionally biased region" description="Low complexity" evidence="1">
    <location>
        <begin position="101"/>
        <end position="116"/>
    </location>
</feature>
<gene>
    <name evidence="2" type="ORF">GCM10010178_24780</name>
</gene>
<evidence type="ECO:0008006" key="4">
    <source>
        <dbReference type="Google" id="ProtNLM"/>
    </source>
</evidence>
<feature type="region of interest" description="Disordered" evidence="1">
    <location>
        <begin position="90"/>
        <end position="117"/>
    </location>
</feature>
<sequence length="140" mass="13963">MIGTQSSPNNASCAAVSCSADTARVTSDPTVATGAPVVSAMAISIELSPVVHSRTRSAVAPTACSATFSHENGTAPSVRWSANATACSAASSNAGWSPKPAVVTSSGSATSANTWSPSFQAARSPWNACPYSNPTSANRS</sequence>
<dbReference type="Proteomes" id="UP000649573">
    <property type="component" value="Unassembled WGS sequence"/>
</dbReference>
<name>A0ABQ2UG79_9PSEU</name>
<organism evidence="2 3">
    <name type="scientific">Lentzea flava</name>
    <dbReference type="NCBI Taxonomy" id="103732"/>
    <lineage>
        <taxon>Bacteria</taxon>
        <taxon>Bacillati</taxon>
        <taxon>Actinomycetota</taxon>
        <taxon>Actinomycetes</taxon>
        <taxon>Pseudonocardiales</taxon>
        <taxon>Pseudonocardiaceae</taxon>
        <taxon>Lentzea</taxon>
    </lineage>
</organism>
<dbReference type="EMBL" id="BMRE01000007">
    <property type="protein sequence ID" value="GGU31499.1"/>
    <property type="molecule type" value="Genomic_DNA"/>
</dbReference>